<protein>
    <recommendedName>
        <fullName evidence="3">Calcium-binding protein</fullName>
    </recommendedName>
</protein>
<evidence type="ECO:0008006" key="3">
    <source>
        <dbReference type="Google" id="ProtNLM"/>
    </source>
</evidence>
<comment type="caution">
    <text evidence="1">The sequence shown here is derived from an EMBL/GenBank/DDBJ whole genome shotgun (WGS) entry which is preliminary data.</text>
</comment>
<keyword evidence="2" id="KW-1185">Reference proteome</keyword>
<gene>
    <name evidence="1" type="ORF">HND93_36490</name>
</gene>
<dbReference type="SUPFAM" id="SSF51120">
    <property type="entry name" value="beta-Roll"/>
    <property type="match status" value="1"/>
</dbReference>
<feature type="non-terminal residue" evidence="1">
    <location>
        <position position="172"/>
    </location>
</feature>
<sequence>GSGNDVVTLGDTVNTTTVTGIETLIGGANTDTVSVSSGTIVFQGNAGGDVLTLAANSAVDQLLYATADDGSAAGANSGFDQVSSFQTGQDQIVLTGALRTLIDDNSNGSLSGASRAQNAIDLSTDEVVTLSTQTTALADDNYAAVRTAMGTLQNSSAGADVLVLANNGTSTG</sequence>
<name>A0ABX2TLQ4_9PROT</name>
<dbReference type="Proteomes" id="UP000584642">
    <property type="component" value="Unassembled WGS sequence"/>
</dbReference>
<evidence type="ECO:0000313" key="2">
    <source>
        <dbReference type="Proteomes" id="UP000584642"/>
    </source>
</evidence>
<evidence type="ECO:0000313" key="1">
    <source>
        <dbReference type="EMBL" id="NYZ25216.1"/>
    </source>
</evidence>
<dbReference type="EMBL" id="JABFDB010000112">
    <property type="protein sequence ID" value="NYZ25216.1"/>
    <property type="molecule type" value="Genomic_DNA"/>
</dbReference>
<proteinExistence type="predicted"/>
<accession>A0ABX2TLQ4</accession>
<organism evidence="1 2">
    <name type="scientific">Azospirillum oleiclasticum</name>
    <dbReference type="NCBI Taxonomy" id="2735135"/>
    <lineage>
        <taxon>Bacteria</taxon>
        <taxon>Pseudomonadati</taxon>
        <taxon>Pseudomonadota</taxon>
        <taxon>Alphaproteobacteria</taxon>
        <taxon>Rhodospirillales</taxon>
        <taxon>Azospirillaceae</taxon>
        <taxon>Azospirillum</taxon>
    </lineage>
</organism>
<dbReference type="InterPro" id="IPR011049">
    <property type="entry name" value="Serralysin-like_metalloprot_C"/>
</dbReference>
<feature type="non-terminal residue" evidence="1">
    <location>
        <position position="1"/>
    </location>
</feature>
<reference evidence="1 2" key="1">
    <citation type="submission" date="2020-05" db="EMBL/GenBank/DDBJ databases">
        <title>Azospirillum oleiclasticum sp. nov, a nitrogen-fixing and heavy crude oil-emulsifying bacterium isolated from the crude oil of Yumen Oilfield.</title>
        <authorList>
            <person name="Wu D."/>
            <person name="Cai M."/>
            <person name="Zhang X."/>
        </authorList>
    </citation>
    <scope>NUCLEOTIDE SEQUENCE [LARGE SCALE GENOMIC DNA]</scope>
    <source>
        <strain evidence="1 2">ROY-1-1-2</strain>
    </source>
</reference>
<dbReference type="RefSeq" id="WP_211109948.1">
    <property type="nucleotide sequence ID" value="NZ_JABFDB010000112.1"/>
</dbReference>